<feature type="transmembrane region" description="Helical" evidence="3">
    <location>
        <begin position="267"/>
        <end position="285"/>
    </location>
</feature>
<feature type="transmembrane region" description="Helical" evidence="3">
    <location>
        <begin position="44"/>
        <end position="66"/>
    </location>
</feature>
<feature type="region of interest" description="Disordered" evidence="2">
    <location>
        <begin position="1"/>
        <end position="20"/>
    </location>
</feature>
<evidence type="ECO:0000313" key="4">
    <source>
        <dbReference type="EMBL" id="CAB4860602.1"/>
    </source>
</evidence>
<dbReference type="InterPro" id="IPR005754">
    <property type="entry name" value="Sortase"/>
</dbReference>
<feature type="compositionally biased region" description="Polar residues" evidence="2">
    <location>
        <begin position="1"/>
        <end position="15"/>
    </location>
</feature>
<keyword evidence="3" id="KW-0812">Transmembrane</keyword>
<gene>
    <name evidence="4" type="ORF">UFOPK3401_00224</name>
</gene>
<keyword evidence="3" id="KW-0472">Membrane</keyword>
<dbReference type="SUPFAM" id="SSF63817">
    <property type="entry name" value="Sortase"/>
    <property type="match status" value="1"/>
</dbReference>
<accession>A0A6J7CPV6</accession>
<sequence length="320" mass="33375">MTTTSAQRPSDSGIASESEVVRSSVGQNQLSSNTGETLNQPQSVLVGASLCILAALLVGFLVNLTVVGSLKHARDQVVAFDSLRVSLAKATAPVGPKDVNGRLLSLGTPVALITIPKLGVEQTVLEGTTSRVLVSGPGHQRSSVLPGQAGSVIIMGRKDAYGGPFAGLKNMYRGQLIQTTTGQGKATYKVVAVNRGAKAAVAPANLPLNRLTLITADGYRFLPDGITRVDAELITPAFNPAAQLLSDASLTPAEAALAGDSSAWIPLVFWIQALLVAALAMTWAWARWGRWQAWVVGVPVILFIGLSVAGQVSLLLPNLI</sequence>
<organism evidence="4">
    <name type="scientific">freshwater metagenome</name>
    <dbReference type="NCBI Taxonomy" id="449393"/>
    <lineage>
        <taxon>unclassified sequences</taxon>
        <taxon>metagenomes</taxon>
        <taxon>ecological metagenomes</taxon>
    </lineage>
</organism>
<keyword evidence="1" id="KW-0378">Hydrolase</keyword>
<dbReference type="GO" id="GO:0016787">
    <property type="term" value="F:hydrolase activity"/>
    <property type="evidence" value="ECO:0007669"/>
    <property type="project" value="UniProtKB-KW"/>
</dbReference>
<dbReference type="InterPro" id="IPR023365">
    <property type="entry name" value="Sortase_dom-sf"/>
</dbReference>
<name>A0A6J7CPV6_9ZZZZ</name>
<reference evidence="4" key="1">
    <citation type="submission" date="2020-05" db="EMBL/GenBank/DDBJ databases">
        <authorList>
            <person name="Chiriac C."/>
            <person name="Salcher M."/>
            <person name="Ghai R."/>
            <person name="Kavagutti S V."/>
        </authorList>
    </citation>
    <scope>NUCLEOTIDE SEQUENCE</scope>
</reference>
<dbReference type="Gene3D" id="2.40.260.10">
    <property type="entry name" value="Sortase"/>
    <property type="match status" value="1"/>
</dbReference>
<dbReference type="AlphaFoldDB" id="A0A6J7CPV6"/>
<feature type="transmembrane region" description="Helical" evidence="3">
    <location>
        <begin position="291"/>
        <end position="316"/>
    </location>
</feature>
<proteinExistence type="predicted"/>
<dbReference type="EMBL" id="CAFBLM010000005">
    <property type="protein sequence ID" value="CAB4860602.1"/>
    <property type="molecule type" value="Genomic_DNA"/>
</dbReference>
<protein>
    <submittedName>
        <fullName evidence="4">Unannotated protein</fullName>
    </submittedName>
</protein>
<evidence type="ECO:0000256" key="3">
    <source>
        <dbReference type="SAM" id="Phobius"/>
    </source>
</evidence>
<evidence type="ECO:0000256" key="1">
    <source>
        <dbReference type="ARBA" id="ARBA00022801"/>
    </source>
</evidence>
<dbReference type="Pfam" id="PF04203">
    <property type="entry name" value="Sortase"/>
    <property type="match status" value="1"/>
</dbReference>
<keyword evidence="3" id="KW-1133">Transmembrane helix</keyword>
<evidence type="ECO:0000256" key="2">
    <source>
        <dbReference type="SAM" id="MobiDB-lite"/>
    </source>
</evidence>